<dbReference type="AlphaFoldDB" id="A0A2G5T0Y9"/>
<feature type="region of interest" description="Disordered" evidence="1">
    <location>
        <begin position="1"/>
        <end position="80"/>
    </location>
</feature>
<sequence>MASSTSNIFHNTEERARTAEEEEEKTAGDRRETATSADVLSNSSETTMIPVLMMRPLRKKKKGESTRGPQLRFETRHCSSDRQLEPSTLFYQHKRYSDEPLMKVNTKPTTSSTTPLTATSSGENFNNGNGVIISQDRIRVRYMSGATRPLKALPLPEGWTERRRLQKNYARYPRIELLFNIIIHILSVQYSKTSIVLNVTK</sequence>
<keyword evidence="3" id="KW-1185">Reference proteome</keyword>
<protein>
    <submittedName>
        <fullName evidence="2">Uncharacterized protein</fullName>
    </submittedName>
</protein>
<comment type="caution">
    <text evidence="2">The sequence shown here is derived from an EMBL/GenBank/DDBJ whole genome shotgun (WGS) entry which is preliminary data.</text>
</comment>
<feature type="compositionally biased region" description="Low complexity" evidence="1">
    <location>
        <begin position="106"/>
        <end position="121"/>
    </location>
</feature>
<gene>
    <name evidence="2" type="primary">Cnig_chr_X.g25908</name>
    <name evidence="2" type="ORF">B9Z55_025908</name>
</gene>
<evidence type="ECO:0000313" key="2">
    <source>
        <dbReference type="EMBL" id="PIC20862.1"/>
    </source>
</evidence>
<dbReference type="EMBL" id="PDUG01000006">
    <property type="protein sequence ID" value="PIC20862.1"/>
    <property type="molecule type" value="Genomic_DNA"/>
</dbReference>
<organism evidence="2 3">
    <name type="scientific">Caenorhabditis nigoni</name>
    <dbReference type="NCBI Taxonomy" id="1611254"/>
    <lineage>
        <taxon>Eukaryota</taxon>
        <taxon>Metazoa</taxon>
        <taxon>Ecdysozoa</taxon>
        <taxon>Nematoda</taxon>
        <taxon>Chromadorea</taxon>
        <taxon>Rhabditida</taxon>
        <taxon>Rhabditina</taxon>
        <taxon>Rhabditomorpha</taxon>
        <taxon>Rhabditoidea</taxon>
        <taxon>Rhabditidae</taxon>
        <taxon>Peloderinae</taxon>
        <taxon>Caenorhabditis</taxon>
    </lineage>
</organism>
<dbReference type="Proteomes" id="UP000230233">
    <property type="component" value="Chromosome X"/>
</dbReference>
<evidence type="ECO:0000256" key="1">
    <source>
        <dbReference type="SAM" id="MobiDB-lite"/>
    </source>
</evidence>
<name>A0A2G5T0Y9_9PELO</name>
<feature type="compositionally biased region" description="Polar residues" evidence="1">
    <location>
        <begin position="1"/>
        <end position="10"/>
    </location>
</feature>
<evidence type="ECO:0000313" key="3">
    <source>
        <dbReference type="Proteomes" id="UP000230233"/>
    </source>
</evidence>
<feature type="compositionally biased region" description="Basic and acidic residues" evidence="1">
    <location>
        <begin position="11"/>
        <end position="33"/>
    </location>
</feature>
<feature type="compositionally biased region" description="Polar residues" evidence="1">
    <location>
        <begin position="34"/>
        <end position="47"/>
    </location>
</feature>
<feature type="region of interest" description="Disordered" evidence="1">
    <location>
        <begin position="103"/>
        <end position="123"/>
    </location>
</feature>
<reference evidence="3" key="1">
    <citation type="submission" date="2017-10" db="EMBL/GenBank/DDBJ databases">
        <title>Rapid genome shrinkage in a self-fertile nematode reveals novel sperm competition proteins.</title>
        <authorList>
            <person name="Yin D."/>
            <person name="Schwarz E.M."/>
            <person name="Thomas C.G."/>
            <person name="Felde R.L."/>
            <person name="Korf I.F."/>
            <person name="Cutter A.D."/>
            <person name="Schartner C.M."/>
            <person name="Ralston E.J."/>
            <person name="Meyer B.J."/>
            <person name="Haag E.S."/>
        </authorList>
    </citation>
    <scope>NUCLEOTIDE SEQUENCE [LARGE SCALE GENOMIC DNA]</scope>
    <source>
        <strain evidence="3">JU1422</strain>
    </source>
</reference>
<proteinExistence type="predicted"/>
<accession>A0A2G5T0Y9</accession>